<dbReference type="SUPFAM" id="SSF53218">
    <property type="entry name" value="Molybdenum cofactor biosynthesis proteins"/>
    <property type="match status" value="1"/>
</dbReference>
<evidence type="ECO:0000256" key="6">
    <source>
        <dbReference type="RuleBase" id="RU365090"/>
    </source>
</evidence>
<dbReference type="AlphaFoldDB" id="A0A7I9VSH2"/>
<comment type="similarity">
    <text evidence="3 6">Belongs to the MoeA family.</text>
</comment>
<dbReference type="GO" id="GO:0006777">
    <property type="term" value="P:Mo-molybdopterin cofactor biosynthetic process"/>
    <property type="evidence" value="ECO:0007669"/>
    <property type="project" value="UniProtKB-UniRule"/>
</dbReference>
<name>A0A7I9VSH2_9BACT</name>
<dbReference type="Gene3D" id="3.90.105.10">
    <property type="entry name" value="Molybdopterin biosynthesis moea protein, domain 2"/>
    <property type="match status" value="1"/>
</dbReference>
<dbReference type="SUPFAM" id="SSF63867">
    <property type="entry name" value="MoeA C-terminal domain-like"/>
    <property type="match status" value="1"/>
</dbReference>
<comment type="catalytic activity">
    <reaction evidence="5">
        <text>adenylyl-molybdopterin + molybdate = Mo-molybdopterin + AMP + H(+)</text>
        <dbReference type="Rhea" id="RHEA:35047"/>
        <dbReference type="ChEBI" id="CHEBI:15378"/>
        <dbReference type="ChEBI" id="CHEBI:36264"/>
        <dbReference type="ChEBI" id="CHEBI:62727"/>
        <dbReference type="ChEBI" id="CHEBI:71302"/>
        <dbReference type="ChEBI" id="CHEBI:456215"/>
        <dbReference type="EC" id="2.10.1.1"/>
    </reaction>
</comment>
<dbReference type="InterPro" id="IPR038987">
    <property type="entry name" value="MoeA-like"/>
</dbReference>
<dbReference type="InterPro" id="IPR036135">
    <property type="entry name" value="MoeA_linker/N_sf"/>
</dbReference>
<protein>
    <recommendedName>
        <fullName evidence="6">Molybdopterin molybdenumtransferase</fullName>
        <ecNumber evidence="6">2.10.1.1</ecNumber>
    </recommendedName>
</protein>
<dbReference type="NCBIfam" id="TIGR00177">
    <property type="entry name" value="molyb_syn"/>
    <property type="match status" value="1"/>
</dbReference>
<reference evidence="9" key="1">
    <citation type="journal article" date="2020" name="Appl. Environ. Microbiol.">
        <title>Diazotrophic Anaeromyxobacter Isolates from Soils.</title>
        <authorList>
            <person name="Masuda Y."/>
            <person name="Yamanaka H."/>
            <person name="Xu Z.X."/>
            <person name="Shiratori Y."/>
            <person name="Aono T."/>
            <person name="Amachi S."/>
            <person name="Senoo K."/>
            <person name="Itoh H."/>
        </authorList>
    </citation>
    <scope>NUCLEOTIDE SEQUENCE [LARGE SCALE GENOMIC DNA]</scope>
    <source>
        <strain evidence="9">R267</strain>
    </source>
</reference>
<dbReference type="InterPro" id="IPR036688">
    <property type="entry name" value="MoeA_C_domain_IV_sf"/>
</dbReference>
<dbReference type="InterPro" id="IPR001453">
    <property type="entry name" value="MoaB/Mog_dom"/>
</dbReference>
<dbReference type="UniPathway" id="UPA00344"/>
<comment type="pathway">
    <text evidence="2 6">Cofactor biosynthesis; molybdopterin biosynthesis.</text>
</comment>
<keyword evidence="9" id="KW-1185">Reference proteome</keyword>
<sequence>MDKLDRIRLAVMEGLAPLPTERAPLAAAGGRWLAHPVAAVRPAPPETCSAMDGWAVRSADVHGAARLRAGRTIFAGELPGAPLAPGEAIRIFTGAPLPPGADAVVREEAAREAAGEVELRDAARPGENVRLAGEDVAAGGLALDAGRRLGPRQLALLAAVGVEEVQVVRRPRVALLSTGDEVLSGRTPDSNGVALAGALRALGADVAPERVGDDLDRLAAALERALASADAVVTIGGVSVGAHDHVRAAVERAGGEVRVHGVPMKPGKPFLFALAREKPVFGMPGSPSACLVAFEVFARPALLALAGAARRFRRALALPLAEPAGGRPGRARFLWAAVEDDGRVRPIGRDAAQVRGPALADALVRLPEATGELPAGAPVETWLLEEEAR</sequence>
<dbReference type="Pfam" id="PF03453">
    <property type="entry name" value="MoeA_N"/>
    <property type="match status" value="1"/>
</dbReference>
<dbReference type="Pfam" id="PF00994">
    <property type="entry name" value="MoCF_biosynth"/>
    <property type="match status" value="1"/>
</dbReference>
<dbReference type="SUPFAM" id="SSF63882">
    <property type="entry name" value="MoeA N-terminal region -like"/>
    <property type="match status" value="1"/>
</dbReference>
<dbReference type="NCBIfam" id="NF045515">
    <property type="entry name" value="Glp_gephyrin"/>
    <property type="match status" value="1"/>
</dbReference>
<evidence type="ECO:0000259" key="7">
    <source>
        <dbReference type="SMART" id="SM00852"/>
    </source>
</evidence>
<dbReference type="GO" id="GO:0046872">
    <property type="term" value="F:metal ion binding"/>
    <property type="evidence" value="ECO:0007669"/>
    <property type="project" value="UniProtKB-UniRule"/>
</dbReference>
<comment type="caution">
    <text evidence="8">The sequence shown here is derived from an EMBL/GenBank/DDBJ whole genome shotgun (WGS) entry which is preliminary data.</text>
</comment>
<comment type="cofactor">
    <cofactor evidence="6">
        <name>Mg(2+)</name>
        <dbReference type="ChEBI" id="CHEBI:18420"/>
    </cofactor>
</comment>
<organism evidence="8 9">
    <name type="scientific">Anaeromyxobacter diazotrophicus</name>
    <dbReference type="NCBI Taxonomy" id="2590199"/>
    <lineage>
        <taxon>Bacteria</taxon>
        <taxon>Pseudomonadati</taxon>
        <taxon>Myxococcota</taxon>
        <taxon>Myxococcia</taxon>
        <taxon>Myxococcales</taxon>
        <taxon>Cystobacterineae</taxon>
        <taxon>Anaeromyxobacteraceae</taxon>
        <taxon>Anaeromyxobacter</taxon>
    </lineage>
</organism>
<dbReference type="InterPro" id="IPR005111">
    <property type="entry name" value="MoeA_C_domain_IV"/>
</dbReference>
<comment type="function">
    <text evidence="1 6">Catalyzes the insertion of molybdate into adenylated molybdopterin with the concomitant release of AMP.</text>
</comment>
<dbReference type="EC" id="2.10.1.1" evidence="6"/>
<dbReference type="PANTHER" id="PTHR10192:SF5">
    <property type="entry name" value="GEPHYRIN"/>
    <property type="match status" value="1"/>
</dbReference>
<keyword evidence="6" id="KW-0479">Metal-binding</keyword>
<dbReference type="PROSITE" id="PS01079">
    <property type="entry name" value="MOCF_BIOSYNTHESIS_2"/>
    <property type="match status" value="1"/>
</dbReference>
<dbReference type="EMBL" id="BJTG01000011">
    <property type="protein sequence ID" value="GEJ59168.1"/>
    <property type="molecule type" value="Genomic_DNA"/>
</dbReference>
<evidence type="ECO:0000256" key="3">
    <source>
        <dbReference type="ARBA" id="ARBA00010763"/>
    </source>
</evidence>
<dbReference type="Gene3D" id="3.40.980.10">
    <property type="entry name" value="MoaB/Mog-like domain"/>
    <property type="match status" value="1"/>
</dbReference>
<dbReference type="Gene3D" id="2.170.190.11">
    <property type="entry name" value="Molybdopterin biosynthesis moea protein, domain 3"/>
    <property type="match status" value="1"/>
</dbReference>
<dbReference type="CDD" id="cd00887">
    <property type="entry name" value="MoeA"/>
    <property type="match status" value="1"/>
</dbReference>
<accession>A0A7I9VSH2</accession>
<dbReference type="Proteomes" id="UP000503640">
    <property type="component" value="Unassembled WGS sequence"/>
</dbReference>
<evidence type="ECO:0000256" key="1">
    <source>
        <dbReference type="ARBA" id="ARBA00002901"/>
    </source>
</evidence>
<feature type="domain" description="MoaB/Mog" evidence="7">
    <location>
        <begin position="174"/>
        <end position="304"/>
    </location>
</feature>
<dbReference type="GO" id="GO:0061599">
    <property type="term" value="F:molybdopterin molybdotransferase activity"/>
    <property type="evidence" value="ECO:0007669"/>
    <property type="project" value="UniProtKB-UniRule"/>
</dbReference>
<keyword evidence="4 6" id="KW-0501">Molybdenum cofactor biosynthesis</keyword>
<dbReference type="InterPro" id="IPR008284">
    <property type="entry name" value="MoCF_biosynth_CS"/>
</dbReference>
<dbReference type="SMART" id="SM00852">
    <property type="entry name" value="MoCF_biosynth"/>
    <property type="match status" value="1"/>
</dbReference>
<evidence type="ECO:0000256" key="4">
    <source>
        <dbReference type="ARBA" id="ARBA00023150"/>
    </source>
</evidence>
<evidence type="ECO:0000256" key="2">
    <source>
        <dbReference type="ARBA" id="ARBA00005046"/>
    </source>
</evidence>
<dbReference type="Gene3D" id="2.40.340.10">
    <property type="entry name" value="MoeA, C-terminal, domain IV"/>
    <property type="match status" value="1"/>
</dbReference>
<keyword evidence="6" id="KW-0460">Magnesium</keyword>
<dbReference type="PANTHER" id="PTHR10192">
    <property type="entry name" value="MOLYBDOPTERIN BIOSYNTHESIS PROTEIN"/>
    <property type="match status" value="1"/>
</dbReference>
<keyword evidence="6" id="KW-0500">Molybdenum</keyword>
<dbReference type="Pfam" id="PF03454">
    <property type="entry name" value="MoeA_C"/>
    <property type="match status" value="1"/>
</dbReference>
<keyword evidence="6 8" id="KW-0808">Transferase</keyword>
<dbReference type="InterPro" id="IPR036425">
    <property type="entry name" value="MoaB/Mog-like_dom_sf"/>
</dbReference>
<dbReference type="GO" id="GO:0005829">
    <property type="term" value="C:cytosol"/>
    <property type="evidence" value="ECO:0007669"/>
    <property type="project" value="TreeGrafter"/>
</dbReference>
<proteinExistence type="inferred from homology"/>
<evidence type="ECO:0000256" key="5">
    <source>
        <dbReference type="ARBA" id="ARBA00047317"/>
    </source>
</evidence>
<evidence type="ECO:0000313" key="9">
    <source>
        <dbReference type="Proteomes" id="UP000503640"/>
    </source>
</evidence>
<dbReference type="InterPro" id="IPR005110">
    <property type="entry name" value="MoeA_linker/N"/>
</dbReference>
<gene>
    <name evidence="8" type="primary">moeA_2</name>
    <name evidence="8" type="ORF">AMYX_39090</name>
</gene>
<dbReference type="RefSeq" id="WP_176068418.1">
    <property type="nucleotide sequence ID" value="NZ_BJTG01000011.1"/>
</dbReference>
<evidence type="ECO:0000313" key="8">
    <source>
        <dbReference type="EMBL" id="GEJ59168.1"/>
    </source>
</evidence>